<comment type="subcellular location">
    <subcellularLocation>
        <location evidence="1">Membrane</location>
        <topology evidence="1">Single-pass membrane protein</topology>
    </subcellularLocation>
</comment>
<evidence type="ECO:0000256" key="3">
    <source>
        <dbReference type="ARBA" id="ARBA00022989"/>
    </source>
</evidence>
<organism evidence="5 6">
    <name type="scientific">Pseudomonas syringae pv. aptata</name>
    <dbReference type="NCBI Taxonomy" id="83167"/>
    <lineage>
        <taxon>Bacteria</taxon>
        <taxon>Pseudomonadati</taxon>
        <taxon>Pseudomonadota</taxon>
        <taxon>Gammaproteobacteria</taxon>
        <taxon>Pseudomonadales</taxon>
        <taxon>Pseudomonadaceae</taxon>
        <taxon>Pseudomonas</taxon>
        <taxon>Pseudomonas syringae</taxon>
    </lineage>
</organism>
<name>A0A3M5WJE8_PSEAP</name>
<dbReference type="Proteomes" id="UP000274315">
    <property type="component" value="Unassembled WGS sequence"/>
</dbReference>
<comment type="caution">
    <text evidence="5">The sequence shown here is derived from an EMBL/GenBank/DDBJ whole genome shotgun (WGS) entry which is preliminary data.</text>
</comment>
<keyword evidence="2" id="KW-0812">Transmembrane</keyword>
<dbReference type="InterPro" id="IPR007343">
    <property type="entry name" value="Uncharacterised_pept_Zn_put"/>
</dbReference>
<dbReference type="Pfam" id="PF04228">
    <property type="entry name" value="Zn_peptidase"/>
    <property type="match status" value="1"/>
</dbReference>
<dbReference type="GO" id="GO:0016020">
    <property type="term" value="C:membrane"/>
    <property type="evidence" value="ECO:0007669"/>
    <property type="project" value="UniProtKB-SubCell"/>
</dbReference>
<keyword evidence="4" id="KW-0472">Membrane</keyword>
<reference evidence="5 6" key="1">
    <citation type="submission" date="2018-08" db="EMBL/GenBank/DDBJ databases">
        <title>Recombination of ecologically and evolutionarily significant loci maintains genetic cohesion in the Pseudomonas syringae species complex.</title>
        <authorList>
            <person name="Dillon M."/>
            <person name="Thakur S."/>
            <person name="Almeida R.N.D."/>
            <person name="Weir B.S."/>
            <person name="Guttman D.S."/>
        </authorList>
    </citation>
    <scope>NUCLEOTIDE SEQUENCE [LARGE SCALE GENOMIC DNA]</scope>
    <source>
        <strain evidence="5 6">ICMP 11935</strain>
    </source>
</reference>
<evidence type="ECO:0000256" key="1">
    <source>
        <dbReference type="ARBA" id="ARBA00004167"/>
    </source>
</evidence>
<evidence type="ECO:0000256" key="2">
    <source>
        <dbReference type="ARBA" id="ARBA00022692"/>
    </source>
</evidence>
<evidence type="ECO:0000256" key="4">
    <source>
        <dbReference type="ARBA" id="ARBA00023136"/>
    </source>
</evidence>
<protein>
    <recommendedName>
        <fullName evidence="7">Zinc metallopeptidase</fullName>
    </recommendedName>
</protein>
<evidence type="ECO:0008006" key="7">
    <source>
        <dbReference type="Google" id="ProtNLM"/>
    </source>
</evidence>
<dbReference type="AlphaFoldDB" id="A0A3M5WJE8"/>
<dbReference type="PANTHER" id="PTHR30168">
    <property type="entry name" value="PUTATIVE MEMBRANE PROTEIN YPFJ"/>
    <property type="match status" value="1"/>
</dbReference>
<evidence type="ECO:0000313" key="5">
    <source>
        <dbReference type="EMBL" id="RMU69775.1"/>
    </source>
</evidence>
<sequence length="468" mass="50432">MAVVSGPADRGRGRHGQRIHPFGAGAVLDAGQHARQGQCGEHAVHWLLQRAGRVPRRHQRLAGRRNPCRNYGGCLHAGRGRRLDDGLQIVAPGRPFCRRLAAGRAQRAARETGLTAAGFSKTQPRHSLREPISPVTPLYPRILHTTLAGTPDWRIRVSAATLIARKEEGSDMLWKKGRRSDNVVDARDGGSSGGGGGGMRIGGKGLGIGGIVIIVAIGLLTGQDPMQILGQLTGQVTEQSAPPSAQTREAPPANDQQAEFVRSILGDTEDTWRAVFAQNGREYKDPTLVLFSGQVNSACGRATSATGPFYCPADQQVYLDMEFFREMAQRFSAAGDFAQAYVIAHEVGHHVQTLLGISAKVDKARQAGQKMEGANGLLVRQELQADCFAGVWAYNAQNRLNWLEPGDIEEALNAANAIGDDRLQQQSSGRVAPDSFTHGTSAQRVRWFKAGFAQGQINQCDTFAAKSL</sequence>
<gene>
    <name evidence="5" type="ORF">ALP24_05122</name>
</gene>
<keyword evidence="3" id="KW-1133">Transmembrane helix</keyword>
<accession>A0A3M5WJE8</accession>
<evidence type="ECO:0000313" key="6">
    <source>
        <dbReference type="Proteomes" id="UP000274315"/>
    </source>
</evidence>
<dbReference type="EMBL" id="RBUF01000568">
    <property type="protein sequence ID" value="RMU69775.1"/>
    <property type="molecule type" value="Genomic_DNA"/>
</dbReference>
<proteinExistence type="predicted"/>
<dbReference type="PANTHER" id="PTHR30168:SF0">
    <property type="entry name" value="INNER MEMBRANE PROTEIN"/>
    <property type="match status" value="1"/>
</dbReference>